<dbReference type="AlphaFoldDB" id="A4S8D6"/>
<protein>
    <submittedName>
        <fullName evidence="1">TRP-containing protein</fullName>
    </submittedName>
</protein>
<evidence type="ECO:0000313" key="1">
    <source>
        <dbReference type="EMBL" id="ABO99894.1"/>
    </source>
</evidence>
<proteinExistence type="predicted"/>
<accession>A4S8D6</accession>
<dbReference type="Proteomes" id="UP000001568">
    <property type="component" value="Chromosome 15"/>
</dbReference>
<dbReference type="HOGENOM" id="CLU_684061_0_0_1"/>
<reference evidence="1 2" key="1">
    <citation type="journal article" date="2007" name="Proc. Natl. Acad. Sci. U.S.A.">
        <title>The tiny eukaryote Ostreococcus provides genomic insights into the paradox of plankton speciation.</title>
        <authorList>
            <person name="Palenik B."/>
            <person name="Grimwood J."/>
            <person name="Aerts A."/>
            <person name="Rouze P."/>
            <person name="Salamov A."/>
            <person name="Putnam N."/>
            <person name="Dupont C."/>
            <person name="Jorgensen R."/>
            <person name="Derelle E."/>
            <person name="Rombauts S."/>
            <person name="Zhou K."/>
            <person name="Otillar R."/>
            <person name="Merchant S.S."/>
            <person name="Podell S."/>
            <person name="Gaasterland T."/>
            <person name="Napoli C."/>
            <person name="Gendler K."/>
            <person name="Manuell A."/>
            <person name="Tai V."/>
            <person name="Vallon O."/>
            <person name="Piganeau G."/>
            <person name="Jancek S."/>
            <person name="Heijde M."/>
            <person name="Jabbari K."/>
            <person name="Bowler C."/>
            <person name="Lohr M."/>
            <person name="Robbens S."/>
            <person name="Werner G."/>
            <person name="Dubchak I."/>
            <person name="Pazour G.J."/>
            <person name="Ren Q."/>
            <person name="Paulsen I."/>
            <person name="Delwiche C."/>
            <person name="Schmutz J."/>
            <person name="Rokhsar D."/>
            <person name="Van de Peer Y."/>
            <person name="Moreau H."/>
            <person name="Grigoriev I.V."/>
        </authorList>
    </citation>
    <scope>NUCLEOTIDE SEQUENCE [LARGE SCALE GENOMIC DNA]</scope>
    <source>
        <strain evidence="1 2">CCE9901</strain>
    </source>
</reference>
<dbReference type="STRING" id="436017.A4S8D6"/>
<dbReference type="InterPro" id="IPR050754">
    <property type="entry name" value="FKBP4/5/8-like"/>
</dbReference>
<name>A4S8D6_OSTLU</name>
<dbReference type="OrthoDB" id="2423701at2759"/>
<dbReference type="EMBL" id="CP000595">
    <property type="protein sequence ID" value="ABO99894.1"/>
    <property type="molecule type" value="Genomic_DNA"/>
</dbReference>
<dbReference type="RefSeq" id="XP_001421601.1">
    <property type="nucleotide sequence ID" value="XM_001421564.1"/>
</dbReference>
<dbReference type="InterPro" id="IPR011990">
    <property type="entry name" value="TPR-like_helical_dom_sf"/>
</dbReference>
<dbReference type="OMA" id="NEACHEV"/>
<sequence>MSLPPELLDFCVCKGPGDTISEQQLADAGVKRAVIHGDAALDTKNALAVTSLCKVRLKWKFDDEECWKQDEFVVYDGTVPSGVELAIMNLHEGESVAFNARGEAALTDFEPLPKADISQVFRSGQAEVLDVKLERKDKFDMSASDKIAFGEKMNEIGKKLFANGRLARAAEVWKRAAEVFAVLEPEDEDVNPNGMKNNEACHEVARKVYLNMALVMYKLENFTECELYCCDVLDTRVDEPTYSQIKSKALFRRGCARLKLRKVSLGSRITADTAEADFFLASELDSSIDVAAHFDACTELREQLLASGVEIPSDDVETPNVEDEMNHYPTDIEHALRQIRRENLHDGLAFEHPQKRAAILEERMRVYRRLMDETPWSALRGTMFDADSEELQKTATTAREVDT</sequence>
<keyword evidence="2" id="KW-1185">Reference proteome</keyword>
<dbReference type="PANTHER" id="PTHR46512">
    <property type="entry name" value="PEPTIDYLPROLYL ISOMERASE"/>
    <property type="match status" value="1"/>
</dbReference>
<evidence type="ECO:0000313" key="2">
    <source>
        <dbReference type="Proteomes" id="UP000001568"/>
    </source>
</evidence>
<dbReference type="Gramene" id="ABO99894">
    <property type="protein sequence ID" value="ABO99894"/>
    <property type="gene ID" value="OSTLU_27811"/>
</dbReference>
<dbReference type="KEGG" id="olu:OSTLU_27811"/>
<dbReference type="GeneID" id="5005639"/>
<dbReference type="SUPFAM" id="SSF48452">
    <property type="entry name" value="TPR-like"/>
    <property type="match status" value="1"/>
</dbReference>
<dbReference type="Gene3D" id="1.25.40.10">
    <property type="entry name" value="Tetratricopeptide repeat domain"/>
    <property type="match status" value="1"/>
</dbReference>
<gene>
    <name evidence="1" type="primary">TPR1a</name>
    <name evidence="1" type="ORF">OSTLU_27811</name>
</gene>
<organism evidence="1 2">
    <name type="scientific">Ostreococcus lucimarinus (strain CCE9901)</name>
    <dbReference type="NCBI Taxonomy" id="436017"/>
    <lineage>
        <taxon>Eukaryota</taxon>
        <taxon>Viridiplantae</taxon>
        <taxon>Chlorophyta</taxon>
        <taxon>Mamiellophyceae</taxon>
        <taxon>Mamiellales</taxon>
        <taxon>Bathycoccaceae</taxon>
        <taxon>Ostreococcus</taxon>
    </lineage>
</organism>